<accession>A0A317CS52</accession>
<evidence type="ECO:0000313" key="3">
    <source>
        <dbReference type="Proteomes" id="UP000245410"/>
    </source>
</evidence>
<proteinExistence type="predicted"/>
<feature type="region of interest" description="Disordered" evidence="1">
    <location>
        <begin position="1"/>
        <end position="61"/>
    </location>
</feature>
<feature type="compositionally biased region" description="Basic and acidic residues" evidence="1">
    <location>
        <begin position="29"/>
        <end position="38"/>
    </location>
</feature>
<sequence>MPTALPSPGRTRRRTAGSCTGARSCAGRDPTHHEEVSMAKKSRKKKARKKNAANHGKRPNS</sequence>
<evidence type="ECO:0000256" key="1">
    <source>
        <dbReference type="SAM" id="MobiDB-lite"/>
    </source>
</evidence>
<name>A0A317CS52_9ACTN</name>
<dbReference type="Pfam" id="PF26427">
    <property type="entry name" value="HR_L37"/>
    <property type="match status" value="1"/>
</dbReference>
<keyword evidence="3" id="KW-1185">Reference proteome</keyword>
<dbReference type="Proteomes" id="UP000245410">
    <property type="component" value="Unassembled WGS sequence"/>
</dbReference>
<reference evidence="2 3" key="1">
    <citation type="submission" date="2018-05" db="EMBL/GenBank/DDBJ databases">
        <title>Micromonospora atacamensis sp. nov., a novel actinobacteria isolated from high altitude Atacama Desert soil.</title>
        <authorList>
            <person name="Carro L."/>
            <person name="Golinska P."/>
            <person name="Klenk H.-P."/>
            <person name="Goodfellow M."/>
        </authorList>
    </citation>
    <scope>NUCLEOTIDE SEQUENCE [LARGE SCALE GENOMIC DNA]</scope>
    <source>
        <strain evidence="2 3">5R2A7</strain>
    </source>
</reference>
<gene>
    <name evidence="2" type="ORF">DKT68_27270</name>
</gene>
<protein>
    <submittedName>
        <fullName evidence="2">Uncharacterized protein</fullName>
    </submittedName>
</protein>
<dbReference type="RefSeq" id="WP_109820247.1">
    <property type="nucleotide sequence ID" value="NZ_QGKR01000316.1"/>
</dbReference>
<dbReference type="OrthoDB" id="9932766at2"/>
<dbReference type="AlphaFoldDB" id="A0A317CS52"/>
<comment type="caution">
    <text evidence="2">The sequence shown here is derived from an EMBL/GenBank/DDBJ whole genome shotgun (WGS) entry which is preliminary data.</text>
</comment>
<feature type="compositionally biased region" description="Basic residues" evidence="1">
    <location>
        <begin position="40"/>
        <end position="61"/>
    </location>
</feature>
<dbReference type="EMBL" id="QGKR01000316">
    <property type="protein sequence ID" value="PWR05381.1"/>
    <property type="molecule type" value="Genomic_DNA"/>
</dbReference>
<dbReference type="NCBIfam" id="NF047428">
    <property type="entry name" value="ribo_Myco_bL37"/>
    <property type="match status" value="1"/>
</dbReference>
<dbReference type="InterPro" id="IPR058090">
    <property type="entry name" value="bL37_actino"/>
</dbReference>
<evidence type="ECO:0000313" key="2">
    <source>
        <dbReference type="EMBL" id="PWR05381.1"/>
    </source>
</evidence>
<organism evidence="2 3">
    <name type="scientific">Micromonospora acroterricola</name>
    <dbReference type="NCBI Taxonomy" id="2202421"/>
    <lineage>
        <taxon>Bacteria</taxon>
        <taxon>Bacillati</taxon>
        <taxon>Actinomycetota</taxon>
        <taxon>Actinomycetes</taxon>
        <taxon>Micromonosporales</taxon>
        <taxon>Micromonosporaceae</taxon>
        <taxon>Micromonospora</taxon>
    </lineage>
</organism>